<dbReference type="GO" id="GO:0004364">
    <property type="term" value="F:glutathione transferase activity"/>
    <property type="evidence" value="ECO:0007669"/>
    <property type="project" value="UniProtKB-EC"/>
</dbReference>
<reference evidence="7 8" key="1">
    <citation type="submission" date="2024-06" db="EMBL/GenBank/DDBJ databases">
        <title>A chromosome level genome sequence of Diviner's sage (Salvia divinorum).</title>
        <authorList>
            <person name="Ford S.A."/>
            <person name="Ro D.-K."/>
            <person name="Ness R.W."/>
            <person name="Phillips M.A."/>
        </authorList>
    </citation>
    <scope>NUCLEOTIDE SEQUENCE [LARGE SCALE GENOMIC DNA]</scope>
    <source>
        <strain evidence="7">SAF-2024a</strain>
        <tissue evidence="7">Leaf</tissue>
    </source>
</reference>
<dbReference type="SUPFAM" id="SSF52833">
    <property type="entry name" value="Thioredoxin-like"/>
    <property type="match status" value="1"/>
</dbReference>
<evidence type="ECO:0000256" key="2">
    <source>
        <dbReference type="ARBA" id="ARBA00022679"/>
    </source>
</evidence>
<dbReference type="InterPro" id="IPR036282">
    <property type="entry name" value="Glutathione-S-Trfase_C_sf"/>
</dbReference>
<dbReference type="InterPro" id="IPR004045">
    <property type="entry name" value="Glutathione_S-Trfase_N"/>
</dbReference>
<dbReference type="SFLD" id="SFLDS00019">
    <property type="entry name" value="Glutathione_Transferase_(cytos"/>
    <property type="match status" value="1"/>
</dbReference>
<dbReference type="SFLD" id="SFLDG01152">
    <property type="entry name" value="Main.3:_Omega-_and_Tau-like"/>
    <property type="match status" value="1"/>
</dbReference>
<dbReference type="PANTHER" id="PTHR11260:SF614">
    <property type="entry name" value="GLUTATHIONE S-TRANSFERASE"/>
    <property type="match status" value="1"/>
</dbReference>
<evidence type="ECO:0000313" key="7">
    <source>
        <dbReference type="EMBL" id="KAL1563145.1"/>
    </source>
</evidence>
<evidence type="ECO:0000259" key="5">
    <source>
        <dbReference type="PROSITE" id="PS50404"/>
    </source>
</evidence>
<dbReference type="InterPro" id="IPR045074">
    <property type="entry name" value="GST_C_Tau"/>
</dbReference>
<dbReference type="InterPro" id="IPR004046">
    <property type="entry name" value="GST_C"/>
</dbReference>
<accession>A0ABD1I332</accession>
<dbReference type="InterPro" id="IPR010987">
    <property type="entry name" value="Glutathione-S-Trfase_C-like"/>
</dbReference>
<dbReference type="PANTHER" id="PTHR11260">
    <property type="entry name" value="GLUTATHIONE S-TRANSFERASE, GST, SUPERFAMILY, GST DOMAIN CONTAINING"/>
    <property type="match status" value="1"/>
</dbReference>
<evidence type="ECO:0000259" key="6">
    <source>
        <dbReference type="PROSITE" id="PS50405"/>
    </source>
</evidence>
<comment type="caution">
    <text evidence="7">The sequence shown here is derived from an EMBL/GenBank/DDBJ whole genome shotgun (WGS) entry which is preliminary data.</text>
</comment>
<dbReference type="PROSITE" id="PS50405">
    <property type="entry name" value="GST_CTER"/>
    <property type="match status" value="1"/>
</dbReference>
<comment type="catalytic activity">
    <reaction evidence="3">
        <text>RX + glutathione = an S-substituted glutathione + a halide anion + H(+)</text>
        <dbReference type="Rhea" id="RHEA:16437"/>
        <dbReference type="ChEBI" id="CHEBI:15378"/>
        <dbReference type="ChEBI" id="CHEBI:16042"/>
        <dbReference type="ChEBI" id="CHEBI:17792"/>
        <dbReference type="ChEBI" id="CHEBI:57925"/>
        <dbReference type="ChEBI" id="CHEBI:90779"/>
        <dbReference type="EC" id="2.5.1.18"/>
    </reaction>
</comment>
<dbReference type="CDD" id="cd03185">
    <property type="entry name" value="GST_C_Tau"/>
    <property type="match status" value="1"/>
</dbReference>
<dbReference type="EMBL" id="JBEAFC010000003">
    <property type="protein sequence ID" value="KAL1563145.1"/>
    <property type="molecule type" value="Genomic_DNA"/>
</dbReference>
<dbReference type="EC" id="2.5.1.18" evidence="1"/>
<dbReference type="Proteomes" id="UP001567538">
    <property type="component" value="Unassembled WGS sequence"/>
</dbReference>
<dbReference type="CDD" id="cd03058">
    <property type="entry name" value="GST_N_Tau"/>
    <property type="match status" value="1"/>
</dbReference>
<dbReference type="SUPFAM" id="SSF47616">
    <property type="entry name" value="GST C-terminal domain-like"/>
    <property type="match status" value="1"/>
</dbReference>
<dbReference type="SFLD" id="SFLDG00358">
    <property type="entry name" value="Main_(cytGST)"/>
    <property type="match status" value="1"/>
</dbReference>
<gene>
    <name evidence="7" type="primary">GSTU6</name>
    <name evidence="7" type="ORF">AAHA92_05644</name>
</gene>
<name>A0ABD1I332_SALDI</name>
<organism evidence="7 8">
    <name type="scientific">Salvia divinorum</name>
    <name type="common">Maria pastora</name>
    <name type="synonym">Diviner's sage</name>
    <dbReference type="NCBI Taxonomy" id="28513"/>
    <lineage>
        <taxon>Eukaryota</taxon>
        <taxon>Viridiplantae</taxon>
        <taxon>Streptophyta</taxon>
        <taxon>Embryophyta</taxon>
        <taxon>Tracheophyta</taxon>
        <taxon>Spermatophyta</taxon>
        <taxon>Magnoliopsida</taxon>
        <taxon>eudicotyledons</taxon>
        <taxon>Gunneridae</taxon>
        <taxon>Pentapetalae</taxon>
        <taxon>asterids</taxon>
        <taxon>lamiids</taxon>
        <taxon>Lamiales</taxon>
        <taxon>Lamiaceae</taxon>
        <taxon>Nepetoideae</taxon>
        <taxon>Mentheae</taxon>
        <taxon>Salviinae</taxon>
        <taxon>Salvia</taxon>
        <taxon>Salvia subgen. Calosphace</taxon>
    </lineage>
</organism>
<dbReference type="InterPro" id="IPR045073">
    <property type="entry name" value="Omega/Tau-like"/>
</dbReference>
<dbReference type="InterPro" id="IPR036249">
    <property type="entry name" value="Thioredoxin-like_sf"/>
</dbReference>
<proteinExistence type="inferred from homology"/>
<evidence type="ECO:0000313" key="8">
    <source>
        <dbReference type="Proteomes" id="UP001567538"/>
    </source>
</evidence>
<feature type="domain" description="GST N-terminal" evidence="5">
    <location>
        <begin position="6"/>
        <end position="85"/>
    </location>
</feature>
<dbReference type="Pfam" id="PF00043">
    <property type="entry name" value="GST_C"/>
    <property type="match status" value="1"/>
</dbReference>
<dbReference type="FunFam" id="1.20.1050.10:FF:000012">
    <property type="entry name" value="Tau class glutathione S-transferase"/>
    <property type="match status" value="1"/>
</dbReference>
<dbReference type="AlphaFoldDB" id="A0ABD1I332"/>
<dbReference type="InterPro" id="IPR040079">
    <property type="entry name" value="Glutathione_S-Trfase"/>
</dbReference>
<sequence>MEKSDGRVEVVGYWISAYVHRVRWALKLKGVDYKYTEEDIFNKTPLLSHLNPVHGKVPVLIHHGNPLPESAVIIEYIDDVWTHDPLLPQDPILRAQARFWAKFLDQKVITSTALALYSEGEDQERAVKLAVEYLDRIEEQLQLQGNIFFGGEKIGYVDLVMGFVAYILPVWQEVASVNILDLSRFPAIAAWTVNFLEHPVIKTEYLPHRDEIFSFYSRRRQELLPLCGSQTHLGKKVWSFLLS</sequence>
<comment type="similarity">
    <text evidence="4">Belongs to the GST superfamily.</text>
</comment>
<dbReference type="Gene3D" id="1.20.1050.10">
    <property type="match status" value="1"/>
</dbReference>
<keyword evidence="2 7" id="KW-0808">Transferase</keyword>
<dbReference type="PROSITE" id="PS50404">
    <property type="entry name" value="GST_NTER"/>
    <property type="match status" value="1"/>
</dbReference>
<evidence type="ECO:0000256" key="4">
    <source>
        <dbReference type="RuleBase" id="RU003494"/>
    </source>
</evidence>
<keyword evidence="8" id="KW-1185">Reference proteome</keyword>
<evidence type="ECO:0000256" key="3">
    <source>
        <dbReference type="ARBA" id="ARBA00047960"/>
    </source>
</evidence>
<evidence type="ECO:0000256" key="1">
    <source>
        <dbReference type="ARBA" id="ARBA00012452"/>
    </source>
</evidence>
<dbReference type="Pfam" id="PF02798">
    <property type="entry name" value="GST_N"/>
    <property type="match status" value="1"/>
</dbReference>
<feature type="domain" description="GST C-terminal" evidence="6">
    <location>
        <begin position="90"/>
        <end position="223"/>
    </location>
</feature>
<protein>
    <recommendedName>
        <fullName evidence="1">glutathione transferase</fullName>
        <ecNumber evidence="1">2.5.1.18</ecNumber>
    </recommendedName>
</protein>
<dbReference type="Gene3D" id="3.40.30.10">
    <property type="entry name" value="Glutaredoxin"/>
    <property type="match status" value="1"/>
</dbReference>